<dbReference type="InterPro" id="IPR058240">
    <property type="entry name" value="rSAM_sf"/>
</dbReference>
<comment type="caution">
    <text evidence="3">The sequence shown here is derived from an EMBL/GenBank/DDBJ whole genome shotgun (WGS) entry which is preliminary data.</text>
</comment>
<evidence type="ECO:0000313" key="4">
    <source>
        <dbReference type="Proteomes" id="UP000251891"/>
    </source>
</evidence>
<feature type="domain" description="4Fe4S-binding SPASM" evidence="2">
    <location>
        <begin position="173"/>
        <end position="245"/>
    </location>
</feature>
<gene>
    <name evidence="3" type="ORF">DPM19_08515</name>
</gene>
<dbReference type="Pfam" id="PF13186">
    <property type="entry name" value="SPASM"/>
    <property type="match status" value="1"/>
</dbReference>
<sequence length="275" mass="31005">MVVDRSEQRHMPWRLFVKILNDLRSIDFRSELSLHNYNEPLASDRIVDEYILAHETLPAASLTLYTNGDYMSPGLFGRLSSAGVARMRITRYPRRAEADPREQVASVRNWARTALGADFPVHPVRQHNGMMAVVQRSSVRVELLLPDIAAHFLDRGGTVRSLSDGDYVRTHPCNATVAAAAIDYQGRLKMCCNVVSDWGGHKNYFVGSLRRNSFSELWNSPMLSELRERHGVADWKLSAICRSCTHRMPSRVSAGSLQDRMIESSRDGKRAPHSG</sequence>
<dbReference type="InterPro" id="IPR023885">
    <property type="entry name" value="4Fe4S-binding_SPASM_dom"/>
</dbReference>
<reference evidence="3 4" key="1">
    <citation type="submission" date="2018-06" db="EMBL/GenBank/DDBJ databases">
        <title>Actinomadura craniellae sp. nov. isolated from marine sponge Craniella sp.</title>
        <authorList>
            <person name="Li L."/>
            <person name="Xu Q.H."/>
            <person name="Lin H.W."/>
            <person name="Lu Y.H."/>
        </authorList>
    </citation>
    <scope>NUCLEOTIDE SEQUENCE [LARGE SCALE GENOMIC DNA]</scope>
    <source>
        <strain evidence="3 4">LHW63021</strain>
    </source>
</reference>
<dbReference type="AlphaFoldDB" id="A0A365HC12"/>
<dbReference type="CDD" id="cd21109">
    <property type="entry name" value="SPASM"/>
    <property type="match status" value="1"/>
</dbReference>
<evidence type="ECO:0000313" key="3">
    <source>
        <dbReference type="EMBL" id="RAY15803.1"/>
    </source>
</evidence>
<dbReference type="EMBL" id="QLYX01000003">
    <property type="protein sequence ID" value="RAY15803.1"/>
    <property type="molecule type" value="Genomic_DNA"/>
</dbReference>
<dbReference type="Gene3D" id="3.20.20.70">
    <property type="entry name" value="Aldolase class I"/>
    <property type="match status" value="1"/>
</dbReference>
<organism evidence="3 4">
    <name type="scientific">Actinomadura craniellae</name>
    <dbReference type="NCBI Taxonomy" id="2231787"/>
    <lineage>
        <taxon>Bacteria</taxon>
        <taxon>Bacillati</taxon>
        <taxon>Actinomycetota</taxon>
        <taxon>Actinomycetes</taxon>
        <taxon>Streptosporangiales</taxon>
        <taxon>Thermomonosporaceae</taxon>
        <taxon>Actinomadura</taxon>
    </lineage>
</organism>
<dbReference type="InterPro" id="IPR013785">
    <property type="entry name" value="Aldolase_TIM"/>
</dbReference>
<evidence type="ECO:0000259" key="2">
    <source>
        <dbReference type="Pfam" id="PF13186"/>
    </source>
</evidence>
<proteinExistence type="predicted"/>
<feature type="region of interest" description="Disordered" evidence="1">
    <location>
        <begin position="252"/>
        <end position="275"/>
    </location>
</feature>
<name>A0A365HC12_9ACTN</name>
<protein>
    <recommendedName>
        <fullName evidence="2">4Fe4S-binding SPASM domain-containing protein</fullName>
    </recommendedName>
</protein>
<feature type="compositionally biased region" description="Basic and acidic residues" evidence="1">
    <location>
        <begin position="260"/>
        <end position="275"/>
    </location>
</feature>
<keyword evidence="4" id="KW-1185">Reference proteome</keyword>
<dbReference type="SUPFAM" id="SSF102114">
    <property type="entry name" value="Radical SAM enzymes"/>
    <property type="match status" value="1"/>
</dbReference>
<dbReference type="Proteomes" id="UP000251891">
    <property type="component" value="Unassembled WGS sequence"/>
</dbReference>
<evidence type="ECO:0000256" key="1">
    <source>
        <dbReference type="SAM" id="MobiDB-lite"/>
    </source>
</evidence>
<accession>A0A365HC12</accession>